<dbReference type="Pfam" id="PF00856">
    <property type="entry name" value="SET"/>
    <property type="match status" value="1"/>
</dbReference>
<evidence type="ECO:0000259" key="10">
    <source>
        <dbReference type="PROSITE" id="PS50280"/>
    </source>
</evidence>
<feature type="domain" description="MYND-type" evidence="11">
    <location>
        <begin position="37"/>
        <end position="72"/>
    </location>
</feature>
<dbReference type="GeneTree" id="ENSGT00940000156766"/>
<evidence type="ECO:0000256" key="9">
    <source>
        <dbReference type="PROSITE-ProRule" id="PRU00134"/>
    </source>
</evidence>
<organism evidence="12 13">
    <name type="scientific">Pygocentrus nattereri</name>
    <name type="common">Red-bellied piranha</name>
    <dbReference type="NCBI Taxonomy" id="42514"/>
    <lineage>
        <taxon>Eukaryota</taxon>
        <taxon>Metazoa</taxon>
        <taxon>Chordata</taxon>
        <taxon>Craniata</taxon>
        <taxon>Vertebrata</taxon>
        <taxon>Euteleostomi</taxon>
        <taxon>Actinopterygii</taxon>
        <taxon>Neopterygii</taxon>
        <taxon>Teleostei</taxon>
        <taxon>Ostariophysi</taxon>
        <taxon>Characiformes</taxon>
        <taxon>Characoidei</taxon>
        <taxon>Pygocentrus</taxon>
    </lineage>
</organism>
<keyword evidence="7" id="KW-0862">Zinc</keyword>
<dbReference type="Gene3D" id="6.10.140.2220">
    <property type="match status" value="1"/>
</dbReference>
<reference evidence="12 13" key="1">
    <citation type="submission" date="2020-10" db="EMBL/GenBank/DDBJ databases">
        <title>Pygocentrus nattereri (red-bellied piranha) genome, fPygNat1, primary haplotype.</title>
        <authorList>
            <person name="Myers G."/>
            <person name="Meyer A."/>
            <person name="Karagic N."/>
            <person name="Pippel M."/>
            <person name="Winkler S."/>
            <person name="Tracey A."/>
            <person name="Wood J."/>
            <person name="Formenti G."/>
            <person name="Howe K."/>
            <person name="Fedrigo O."/>
            <person name="Jarvis E.D."/>
        </authorList>
    </citation>
    <scope>NUCLEOTIDE SEQUENCE [LARGE SCALE GENOMIC DNA]</scope>
</reference>
<sequence>MAAHAERFLTARAGNGLRAVGEIKAGAAIRLREIKGGDAQSSKLLRCSQCKTARYCSVQCQKEAWPEHKSECPCLKRVHPRIPTDSVRLTARIIFRLTSQVEWGVCVCVCVCVCADLEDMSDEQREGLTHLCSTLKIYLGQENTDRSLPNGLTPISLLARVTCNCFSISNGELQDVGVGLYPSMSLLNHDCRPNCVVVFLGRRLQLRAVRHIQPNEELTISYTEVLAPRVERRVQLQQQYHFLCQCQRCSREDTDCDLLAGDETVWMILREKLPQLEKLQAENQWEELLKESESLVSTHAGAVPDSNVYLLRLLDLAMDACISLDQYENALGFGNRTLGPYQLHYPDPHPSRAVELLRVGKLQHYLGKLEDAQTNFRQAYDVMKVTHGTDHPLINEVRRKLEECQAELRMVQSS</sequence>
<dbReference type="PANTHER" id="PTHR12197">
    <property type="entry name" value="HISTONE-LYSINE N-METHYLTRANSFERASE SMYD"/>
    <property type="match status" value="1"/>
</dbReference>
<evidence type="ECO:0000313" key="12">
    <source>
        <dbReference type="Ensembl" id="ENSPNAP00000069950.1"/>
    </source>
</evidence>
<name>A0AAR2L0B6_PYGNA</name>
<keyword evidence="6 9" id="KW-0863">Zinc-finger</keyword>
<dbReference type="InterPro" id="IPR001214">
    <property type="entry name" value="SET_dom"/>
</dbReference>
<dbReference type="Proteomes" id="UP001501920">
    <property type="component" value="Chromosome 10"/>
</dbReference>
<evidence type="ECO:0000256" key="1">
    <source>
        <dbReference type="ARBA" id="ARBA00012182"/>
    </source>
</evidence>
<evidence type="ECO:0000256" key="3">
    <source>
        <dbReference type="ARBA" id="ARBA00022679"/>
    </source>
</evidence>
<dbReference type="GO" id="GO:0008270">
    <property type="term" value="F:zinc ion binding"/>
    <property type="evidence" value="ECO:0007669"/>
    <property type="project" value="UniProtKB-KW"/>
</dbReference>
<dbReference type="PROSITE" id="PS50865">
    <property type="entry name" value="ZF_MYND_2"/>
    <property type="match status" value="1"/>
</dbReference>
<keyword evidence="13" id="KW-1185">Reference proteome</keyword>
<dbReference type="FunFam" id="2.170.270.10:FF:000013">
    <property type="entry name" value="Histone-lysine N-methyltransferase SMYD1 isoform 1"/>
    <property type="match status" value="1"/>
</dbReference>
<evidence type="ECO:0000256" key="5">
    <source>
        <dbReference type="ARBA" id="ARBA00022723"/>
    </source>
</evidence>
<dbReference type="InterPro" id="IPR046341">
    <property type="entry name" value="SET_dom_sf"/>
</dbReference>
<keyword evidence="3" id="KW-0808">Transferase</keyword>
<dbReference type="GO" id="GO:0032259">
    <property type="term" value="P:methylation"/>
    <property type="evidence" value="ECO:0007669"/>
    <property type="project" value="UniProtKB-KW"/>
</dbReference>
<dbReference type="Gene3D" id="1.25.40.10">
    <property type="entry name" value="Tetratricopeptide repeat domain"/>
    <property type="match status" value="1"/>
</dbReference>
<evidence type="ECO:0000256" key="7">
    <source>
        <dbReference type="ARBA" id="ARBA00022833"/>
    </source>
</evidence>
<evidence type="ECO:0000256" key="8">
    <source>
        <dbReference type="ARBA" id="ARBA00047571"/>
    </source>
</evidence>
<gene>
    <name evidence="12" type="primary">LRRC31</name>
</gene>
<protein>
    <recommendedName>
        <fullName evidence="1">[histone H3]-lysine(4) N-trimethyltransferase</fullName>
        <ecNumber evidence="1">2.1.1.354</ecNumber>
    </recommendedName>
</protein>
<dbReference type="GO" id="GO:0005634">
    <property type="term" value="C:nucleus"/>
    <property type="evidence" value="ECO:0007669"/>
    <property type="project" value="TreeGrafter"/>
</dbReference>
<dbReference type="AlphaFoldDB" id="A0AAR2L0B6"/>
<dbReference type="SUPFAM" id="SSF82199">
    <property type="entry name" value="SET domain"/>
    <property type="match status" value="1"/>
</dbReference>
<evidence type="ECO:0000313" key="13">
    <source>
        <dbReference type="Proteomes" id="UP001501920"/>
    </source>
</evidence>
<dbReference type="PROSITE" id="PS50280">
    <property type="entry name" value="SET"/>
    <property type="match status" value="1"/>
</dbReference>
<dbReference type="SMART" id="SM00317">
    <property type="entry name" value="SET"/>
    <property type="match status" value="1"/>
</dbReference>
<comment type="catalytic activity">
    <reaction evidence="8">
        <text>L-lysyl(4)-[histone H3] + 3 S-adenosyl-L-methionine = N(6),N(6),N(6)-trimethyl-L-lysyl(4)-[histone H3] + 3 S-adenosyl-L-homocysteine + 3 H(+)</text>
        <dbReference type="Rhea" id="RHEA:60260"/>
        <dbReference type="Rhea" id="RHEA-COMP:15537"/>
        <dbReference type="Rhea" id="RHEA-COMP:15547"/>
        <dbReference type="ChEBI" id="CHEBI:15378"/>
        <dbReference type="ChEBI" id="CHEBI:29969"/>
        <dbReference type="ChEBI" id="CHEBI:57856"/>
        <dbReference type="ChEBI" id="CHEBI:59789"/>
        <dbReference type="ChEBI" id="CHEBI:61961"/>
        <dbReference type="EC" id="2.1.1.354"/>
    </reaction>
</comment>
<evidence type="ECO:0000256" key="2">
    <source>
        <dbReference type="ARBA" id="ARBA00022603"/>
    </source>
</evidence>
<keyword evidence="2" id="KW-0489">Methyltransferase</keyword>
<dbReference type="Pfam" id="PF01753">
    <property type="entry name" value="zf-MYND"/>
    <property type="match status" value="1"/>
</dbReference>
<dbReference type="Ensembl" id="ENSPNAT00000079816.1">
    <property type="protein sequence ID" value="ENSPNAP00000069950.1"/>
    <property type="gene ID" value="ENSPNAG00000031740.1"/>
</dbReference>
<dbReference type="InterPro" id="IPR050869">
    <property type="entry name" value="H3K4_H4K5_MeTrfase"/>
</dbReference>
<keyword evidence="4" id="KW-0949">S-adenosyl-L-methionine</keyword>
<reference evidence="12" key="2">
    <citation type="submission" date="2025-08" db="UniProtKB">
        <authorList>
            <consortium name="Ensembl"/>
        </authorList>
    </citation>
    <scope>IDENTIFICATION</scope>
</reference>
<evidence type="ECO:0000256" key="4">
    <source>
        <dbReference type="ARBA" id="ARBA00022691"/>
    </source>
</evidence>
<feature type="domain" description="SET" evidence="10">
    <location>
        <begin position="3"/>
        <end position="223"/>
    </location>
</feature>
<dbReference type="PANTHER" id="PTHR12197:SF288">
    <property type="entry name" value="HISTONE-LYSINE N-METHYLTRANSFERASE SMYD3"/>
    <property type="match status" value="1"/>
</dbReference>
<evidence type="ECO:0000259" key="11">
    <source>
        <dbReference type="PROSITE" id="PS50865"/>
    </source>
</evidence>
<dbReference type="GO" id="GO:0140999">
    <property type="term" value="F:histone H3K4 trimethyltransferase activity"/>
    <property type="evidence" value="ECO:0007669"/>
    <property type="project" value="UniProtKB-EC"/>
</dbReference>
<dbReference type="EC" id="2.1.1.354" evidence="1"/>
<proteinExistence type="predicted"/>
<accession>A0AAR2L0B6</accession>
<dbReference type="InterPro" id="IPR011990">
    <property type="entry name" value="TPR-like_helical_dom_sf"/>
</dbReference>
<reference evidence="12" key="3">
    <citation type="submission" date="2025-09" db="UniProtKB">
        <authorList>
            <consortium name="Ensembl"/>
        </authorList>
    </citation>
    <scope>IDENTIFICATION</scope>
</reference>
<dbReference type="InterPro" id="IPR002893">
    <property type="entry name" value="Znf_MYND"/>
</dbReference>
<dbReference type="Gene3D" id="1.10.220.160">
    <property type="match status" value="1"/>
</dbReference>
<dbReference type="SUPFAM" id="SSF48452">
    <property type="entry name" value="TPR-like"/>
    <property type="match status" value="1"/>
</dbReference>
<dbReference type="Gene3D" id="2.170.270.10">
    <property type="entry name" value="SET domain"/>
    <property type="match status" value="1"/>
</dbReference>
<evidence type="ECO:0000256" key="6">
    <source>
        <dbReference type="ARBA" id="ARBA00022771"/>
    </source>
</evidence>
<dbReference type="Gene3D" id="1.25.40.970">
    <property type="match status" value="1"/>
</dbReference>
<keyword evidence="5" id="KW-0479">Metal-binding</keyword>